<organism evidence="2 3">
    <name type="scientific">Prunus dulcis</name>
    <name type="common">Almond</name>
    <name type="synonym">Amygdalus dulcis</name>
    <dbReference type="NCBI Taxonomy" id="3755"/>
    <lineage>
        <taxon>Eukaryota</taxon>
        <taxon>Viridiplantae</taxon>
        <taxon>Streptophyta</taxon>
        <taxon>Embryophyta</taxon>
        <taxon>Tracheophyta</taxon>
        <taxon>Spermatophyta</taxon>
        <taxon>Magnoliopsida</taxon>
        <taxon>eudicotyledons</taxon>
        <taxon>Gunneridae</taxon>
        <taxon>Pentapetalae</taxon>
        <taxon>rosids</taxon>
        <taxon>fabids</taxon>
        <taxon>Rosales</taxon>
        <taxon>Rosaceae</taxon>
        <taxon>Amygdaloideae</taxon>
        <taxon>Amygdaleae</taxon>
        <taxon>Prunus</taxon>
    </lineage>
</organism>
<evidence type="ECO:0000313" key="2">
    <source>
        <dbReference type="EMBL" id="KAI5354979.1"/>
    </source>
</evidence>
<dbReference type="Proteomes" id="UP001054821">
    <property type="component" value="Chromosome 1"/>
</dbReference>
<feature type="region of interest" description="Disordered" evidence="1">
    <location>
        <begin position="1"/>
        <end position="22"/>
    </location>
</feature>
<protein>
    <submittedName>
        <fullName evidence="2">Uncharacterized protein</fullName>
    </submittedName>
</protein>
<dbReference type="AlphaFoldDB" id="A0AAD5F6H0"/>
<comment type="caution">
    <text evidence="2">The sequence shown here is derived from an EMBL/GenBank/DDBJ whole genome shotgun (WGS) entry which is preliminary data.</text>
</comment>
<evidence type="ECO:0000256" key="1">
    <source>
        <dbReference type="SAM" id="MobiDB-lite"/>
    </source>
</evidence>
<proteinExistence type="predicted"/>
<accession>A0AAD5F6H0</accession>
<sequence>MEQAWETPQKGHKETSPKHRSRYKRFTYSQRYRQNLLQNVGSLVVVGPAMDYSNFPKTCIGMSKQRQGSYEELTGLPNNVLILKCSRRASALSFSSYSIYQRQKNNLCFNTYQLEIGIEQKVM</sequence>
<name>A0AAD5F6H0_PRUDU</name>
<keyword evidence="3" id="KW-1185">Reference proteome</keyword>
<dbReference type="EMBL" id="JAJFAZ020000001">
    <property type="protein sequence ID" value="KAI5354979.1"/>
    <property type="molecule type" value="Genomic_DNA"/>
</dbReference>
<gene>
    <name evidence="2" type="ORF">L3X38_007874</name>
</gene>
<evidence type="ECO:0000313" key="3">
    <source>
        <dbReference type="Proteomes" id="UP001054821"/>
    </source>
</evidence>
<reference evidence="2 3" key="1">
    <citation type="journal article" date="2022" name="G3 (Bethesda)">
        <title>Whole-genome sequence and methylome profiling of the almond [Prunus dulcis (Mill.) D.A. Webb] cultivar 'Nonpareil'.</title>
        <authorList>
            <person name="D'Amico-Willman K.M."/>
            <person name="Ouma W.Z."/>
            <person name="Meulia T."/>
            <person name="Sideli G.M."/>
            <person name="Gradziel T.M."/>
            <person name="Fresnedo-Ramirez J."/>
        </authorList>
    </citation>
    <scope>NUCLEOTIDE SEQUENCE [LARGE SCALE GENOMIC DNA]</scope>
    <source>
        <strain evidence="2">Clone GOH B32 T37-40</strain>
    </source>
</reference>